<dbReference type="InterPro" id="IPR045860">
    <property type="entry name" value="Snake_toxin-like_sf"/>
</dbReference>
<evidence type="ECO:0000313" key="2">
    <source>
        <dbReference type="EMBL" id="CAE0267375.1"/>
    </source>
</evidence>
<accession>A0A7S3LW28</accession>
<evidence type="ECO:0000256" key="1">
    <source>
        <dbReference type="SAM" id="SignalP"/>
    </source>
</evidence>
<protein>
    <submittedName>
        <fullName evidence="2">Uncharacterized protein</fullName>
    </submittedName>
</protein>
<proteinExistence type="predicted"/>
<keyword evidence="1" id="KW-0732">Signal</keyword>
<feature type="chain" id="PRO_5031011447" evidence="1">
    <location>
        <begin position="22"/>
        <end position="103"/>
    </location>
</feature>
<dbReference type="AlphaFoldDB" id="A0A7S3LW28"/>
<reference evidence="2" key="1">
    <citation type="submission" date="2021-01" db="EMBL/GenBank/DDBJ databases">
        <authorList>
            <person name="Corre E."/>
            <person name="Pelletier E."/>
            <person name="Niang G."/>
            <person name="Scheremetjew M."/>
            <person name="Finn R."/>
            <person name="Kale V."/>
            <person name="Holt S."/>
            <person name="Cochrane G."/>
            <person name="Meng A."/>
            <person name="Brown T."/>
            <person name="Cohen L."/>
        </authorList>
    </citation>
    <scope>NUCLEOTIDE SEQUENCE</scope>
    <source>
        <strain evidence="2">NIES-2562</strain>
    </source>
</reference>
<sequence length="103" mass="10970">MAAKLVLLLSLLVALLTTVQGDCYSCTFCSSTESTSSCTGKTCFKYVLFGLNYRGCDSACTEIDGFLYCCDSNLCNTASSLRPAVTAGGVLLLLSTFFSLVVW</sequence>
<dbReference type="SUPFAM" id="SSF57302">
    <property type="entry name" value="Snake toxin-like"/>
    <property type="match status" value="1"/>
</dbReference>
<organism evidence="2">
    <name type="scientific">Palpitomonas bilix</name>
    <dbReference type="NCBI Taxonomy" id="652834"/>
    <lineage>
        <taxon>Eukaryota</taxon>
        <taxon>Eukaryota incertae sedis</taxon>
    </lineage>
</organism>
<name>A0A7S3LW28_9EUKA</name>
<gene>
    <name evidence="2" type="ORF">PBIL07802_LOCUS29719</name>
</gene>
<feature type="signal peptide" evidence="1">
    <location>
        <begin position="1"/>
        <end position="21"/>
    </location>
</feature>
<dbReference type="EMBL" id="HBIB01045350">
    <property type="protein sequence ID" value="CAE0267375.1"/>
    <property type="molecule type" value="Transcribed_RNA"/>
</dbReference>